<dbReference type="EnsemblPlants" id="AUR62000708-RA">
    <property type="protein sequence ID" value="AUR62000708-RA:cds"/>
    <property type="gene ID" value="AUR62000708"/>
</dbReference>
<dbReference type="InterPro" id="IPR002885">
    <property type="entry name" value="PPR_rpt"/>
</dbReference>
<dbReference type="AlphaFoldDB" id="A0A803KNV2"/>
<dbReference type="PANTHER" id="PTHR47941">
    <property type="entry name" value="PENTATRICOPEPTIDE REPEAT-CONTAINING PROTEIN 3, MITOCHONDRIAL"/>
    <property type="match status" value="1"/>
</dbReference>
<sequence length="127" mass="14138">MLSLDPLPSAMDFNHLFIAISKMRPQKHHSVVISLSRQLELSGFRPNKNSLGSLTNCYCHLGRVDFGFSLLGKRIKLGYEPDIVIFTTLINGLIDENCNNVDKAVKLLDKIVKLGIQPNVVTYGVIV</sequence>
<accession>A0A803KNV2</accession>
<evidence type="ECO:0000313" key="4">
    <source>
        <dbReference type="EnsemblPlants" id="AUR62000708-RA:cds"/>
    </source>
</evidence>
<evidence type="ECO:0000256" key="1">
    <source>
        <dbReference type="ARBA" id="ARBA00007626"/>
    </source>
</evidence>
<dbReference type="Proteomes" id="UP000596660">
    <property type="component" value="Unplaced"/>
</dbReference>
<dbReference type="Pfam" id="PF01535">
    <property type="entry name" value="PPR"/>
    <property type="match status" value="1"/>
</dbReference>
<dbReference type="InterPro" id="IPR011990">
    <property type="entry name" value="TPR-like_helical_dom_sf"/>
</dbReference>
<reference evidence="4" key="2">
    <citation type="submission" date="2021-03" db="UniProtKB">
        <authorList>
            <consortium name="EnsemblPlants"/>
        </authorList>
    </citation>
    <scope>IDENTIFICATION</scope>
</reference>
<evidence type="ECO:0000256" key="2">
    <source>
        <dbReference type="ARBA" id="ARBA00022737"/>
    </source>
</evidence>
<evidence type="ECO:0000256" key="3">
    <source>
        <dbReference type="PROSITE-ProRule" id="PRU00708"/>
    </source>
</evidence>
<reference evidence="4" key="1">
    <citation type="journal article" date="2017" name="Nature">
        <title>The genome of Chenopodium quinoa.</title>
        <authorList>
            <person name="Jarvis D.E."/>
            <person name="Ho Y.S."/>
            <person name="Lightfoot D.J."/>
            <person name="Schmoeckel S.M."/>
            <person name="Li B."/>
            <person name="Borm T.J.A."/>
            <person name="Ohyanagi H."/>
            <person name="Mineta K."/>
            <person name="Michell C.T."/>
            <person name="Saber N."/>
            <person name="Kharbatia N.M."/>
            <person name="Rupper R.R."/>
            <person name="Sharp A.R."/>
            <person name="Dally N."/>
            <person name="Boughton B.A."/>
            <person name="Woo Y.H."/>
            <person name="Gao G."/>
            <person name="Schijlen E.G.W.M."/>
            <person name="Guo X."/>
            <person name="Momin A.A."/>
            <person name="Negrao S."/>
            <person name="Al-Babili S."/>
            <person name="Gehring C."/>
            <person name="Roessner U."/>
            <person name="Jung C."/>
            <person name="Murphy K."/>
            <person name="Arold S.T."/>
            <person name="Gojobori T."/>
            <person name="van der Linden C.G."/>
            <person name="van Loo E.N."/>
            <person name="Jellen E.N."/>
            <person name="Maughan P.J."/>
            <person name="Tester M."/>
        </authorList>
    </citation>
    <scope>NUCLEOTIDE SEQUENCE [LARGE SCALE GENOMIC DNA]</scope>
    <source>
        <strain evidence="4">cv. PI 614886</strain>
    </source>
</reference>
<dbReference type="NCBIfam" id="TIGR00756">
    <property type="entry name" value="PPR"/>
    <property type="match status" value="1"/>
</dbReference>
<dbReference type="Gene3D" id="1.25.40.10">
    <property type="entry name" value="Tetratricopeptide repeat domain"/>
    <property type="match status" value="1"/>
</dbReference>
<keyword evidence="2" id="KW-0677">Repeat</keyword>
<dbReference type="Pfam" id="PF13041">
    <property type="entry name" value="PPR_2"/>
    <property type="match status" value="1"/>
</dbReference>
<protein>
    <recommendedName>
        <fullName evidence="6">Pentatricopeptide repeat-containing protein</fullName>
    </recommendedName>
</protein>
<dbReference type="PROSITE" id="PS51375">
    <property type="entry name" value="PPR"/>
    <property type="match status" value="1"/>
</dbReference>
<dbReference type="OMA" id="FCLKGHI"/>
<keyword evidence="5" id="KW-1185">Reference proteome</keyword>
<proteinExistence type="inferred from homology"/>
<feature type="repeat" description="PPR" evidence="3">
    <location>
        <begin position="82"/>
        <end position="118"/>
    </location>
</feature>
<evidence type="ECO:0000313" key="5">
    <source>
        <dbReference type="Proteomes" id="UP000596660"/>
    </source>
</evidence>
<evidence type="ECO:0008006" key="6">
    <source>
        <dbReference type="Google" id="ProtNLM"/>
    </source>
</evidence>
<dbReference type="Gramene" id="AUR62000708-RA">
    <property type="protein sequence ID" value="AUR62000708-RA:cds"/>
    <property type="gene ID" value="AUR62000708"/>
</dbReference>
<comment type="similarity">
    <text evidence="1">Belongs to the PPR family. P subfamily.</text>
</comment>
<organism evidence="4 5">
    <name type="scientific">Chenopodium quinoa</name>
    <name type="common">Quinoa</name>
    <dbReference type="NCBI Taxonomy" id="63459"/>
    <lineage>
        <taxon>Eukaryota</taxon>
        <taxon>Viridiplantae</taxon>
        <taxon>Streptophyta</taxon>
        <taxon>Embryophyta</taxon>
        <taxon>Tracheophyta</taxon>
        <taxon>Spermatophyta</taxon>
        <taxon>Magnoliopsida</taxon>
        <taxon>eudicotyledons</taxon>
        <taxon>Gunneridae</taxon>
        <taxon>Pentapetalae</taxon>
        <taxon>Caryophyllales</taxon>
        <taxon>Chenopodiaceae</taxon>
        <taxon>Chenopodioideae</taxon>
        <taxon>Atripliceae</taxon>
        <taxon>Chenopodium</taxon>
    </lineage>
</organism>
<name>A0A803KNV2_CHEQI</name>